<keyword evidence="11 13" id="KW-0472">Membrane</keyword>
<evidence type="ECO:0000256" key="3">
    <source>
        <dbReference type="ARBA" id="ARBA00005811"/>
    </source>
</evidence>
<comment type="subunit">
    <text evidence="4">The accessory proteins ExbB and ExbD seem to form a complex with TonB.</text>
</comment>
<dbReference type="PANTHER" id="PTHR30558:SF12">
    <property type="entry name" value="BIOPOLYMER TRANSPORT PROTEIN EXBD"/>
    <property type="match status" value="1"/>
</dbReference>
<evidence type="ECO:0000256" key="4">
    <source>
        <dbReference type="ARBA" id="ARBA00011471"/>
    </source>
</evidence>
<evidence type="ECO:0000256" key="2">
    <source>
        <dbReference type="ARBA" id="ARBA00004249"/>
    </source>
</evidence>
<evidence type="ECO:0000256" key="5">
    <source>
        <dbReference type="ARBA" id="ARBA00022448"/>
    </source>
</evidence>
<keyword evidence="7" id="KW-0997">Cell inner membrane</keyword>
<accession>A0A9X1IQ74</accession>
<keyword evidence="8 12" id="KW-0812">Transmembrane</keyword>
<dbReference type="InterPro" id="IPR003400">
    <property type="entry name" value="ExbD"/>
</dbReference>
<evidence type="ECO:0000256" key="6">
    <source>
        <dbReference type="ARBA" id="ARBA00022475"/>
    </source>
</evidence>
<comment type="function">
    <text evidence="1">Involved in the TonB-dependent energy-dependent transport of various receptor-bound substrates.</text>
</comment>
<dbReference type="PANTHER" id="PTHR30558">
    <property type="entry name" value="EXBD MEMBRANE COMPONENT OF PMF-DRIVEN MACROMOLECULE IMPORT SYSTEM"/>
    <property type="match status" value="1"/>
</dbReference>
<evidence type="ECO:0000256" key="11">
    <source>
        <dbReference type="ARBA" id="ARBA00023136"/>
    </source>
</evidence>
<comment type="subcellular location">
    <subcellularLocation>
        <location evidence="2">Cell inner membrane</location>
        <topology evidence="2">Single-pass type II membrane protein</topology>
    </subcellularLocation>
    <subcellularLocation>
        <location evidence="12">Cell membrane</location>
        <topology evidence="12">Single-pass type II membrane protein</topology>
    </subcellularLocation>
</comment>
<name>A0A9X1IQ74_9SPHN</name>
<evidence type="ECO:0000313" key="15">
    <source>
        <dbReference type="Proteomes" id="UP001138757"/>
    </source>
</evidence>
<dbReference type="GO" id="GO:0015031">
    <property type="term" value="P:protein transport"/>
    <property type="evidence" value="ECO:0007669"/>
    <property type="project" value="UniProtKB-KW"/>
</dbReference>
<dbReference type="GO" id="GO:0022857">
    <property type="term" value="F:transmembrane transporter activity"/>
    <property type="evidence" value="ECO:0007669"/>
    <property type="project" value="InterPro"/>
</dbReference>
<feature type="transmembrane region" description="Helical" evidence="13">
    <location>
        <begin position="20"/>
        <end position="36"/>
    </location>
</feature>
<keyword evidence="6" id="KW-1003">Cell membrane</keyword>
<evidence type="ECO:0000256" key="9">
    <source>
        <dbReference type="ARBA" id="ARBA00022927"/>
    </source>
</evidence>
<keyword evidence="5 12" id="KW-0813">Transport</keyword>
<dbReference type="AlphaFoldDB" id="A0A9X1IQ74"/>
<proteinExistence type="inferred from homology"/>
<protein>
    <submittedName>
        <fullName evidence="14">Biopolymer transporter ExbD</fullName>
    </submittedName>
</protein>
<evidence type="ECO:0000256" key="12">
    <source>
        <dbReference type="RuleBase" id="RU003879"/>
    </source>
</evidence>
<keyword evidence="9 12" id="KW-0653">Protein transport</keyword>
<dbReference type="Gene3D" id="3.30.420.270">
    <property type="match status" value="1"/>
</dbReference>
<evidence type="ECO:0000256" key="8">
    <source>
        <dbReference type="ARBA" id="ARBA00022692"/>
    </source>
</evidence>
<keyword evidence="10 13" id="KW-1133">Transmembrane helix</keyword>
<evidence type="ECO:0000256" key="13">
    <source>
        <dbReference type="SAM" id="Phobius"/>
    </source>
</evidence>
<evidence type="ECO:0000313" key="14">
    <source>
        <dbReference type="EMBL" id="MBT2186406.1"/>
    </source>
</evidence>
<keyword evidence="15" id="KW-1185">Reference proteome</keyword>
<comment type="caution">
    <text evidence="14">The sequence shown here is derived from an EMBL/GenBank/DDBJ whole genome shotgun (WGS) entry which is preliminary data.</text>
</comment>
<sequence>MTDRFLDARPISDLNTTPLIDVLLVLLVMFILTIPLQTHKVGIDLPASAPTRLQPDTVRNRITIDGASVIRWNGAAVSEAQLRTLLRQSMTLAVEPALDLQPEANARYVVVDAVMADIKRAGVTKLGLPGNEAYGAF</sequence>
<organism evidence="14 15">
    <name type="scientific">Sphingobium nicotianae</name>
    <dbReference type="NCBI Taxonomy" id="2782607"/>
    <lineage>
        <taxon>Bacteria</taxon>
        <taxon>Pseudomonadati</taxon>
        <taxon>Pseudomonadota</taxon>
        <taxon>Alphaproteobacteria</taxon>
        <taxon>Sphingomonadales</taxon>
        <taxon>Sphingomonadaceae</taxon>
        <taxon>Sphingobium</taxon>
    </lineage>
</organism>
<dbReference type="Pfam" id="PF02472">
    <property type="entry name" value="ExbD"/>
    <property type="match status" value="1"/>
</dbReference>
<dbReference type="GO" id="GO:0005886">
    <property type="term" value="C:plasma membrane"/>
    <property type="evidence" value="ECO:0007669"/>
    <property type="project" value="UniProtKB-SubCell"/>
</dbReference>
<evidence type="ECO:0000256" key="1">
    <source>
        <dbReference type="ARBA" id="ARBA00003540"/>
    </source>
</evidence>
<dbReference type="Proteomes" id="UP001138757">
    <property type="component" value="Unassembled WGS sequence"/>
</dbReference>
<dbReference type="EMBL" id="JAHGAW010000003">
    <property type="protein sequence ID" value="MBT2186406.1"/>
    <property type="molecule type" value="Genomic_DNA"/>
</dbReference>
<dbReference type="RefSeq" id="WP_214622148.1">
    <property type="nucleotide sequence ID" value="NZ_JAHGAW010000003.1"/>
</dbReference>
<comment type="similarity">
    <text evidence="3 12">Belongs to the ExbD/TolR family.</text>
</comment>
<reference evidence="14" key="1">
    <citation type="submission" date="2021-05" db="EMBL/GenBank/DDBJ databases">
        <title>Genome of Sphingobium sp. strain.</title>
        <authorList>
            <person name="Fan R."/>
        </authorList>
    </citation>
    <scope>NUCLEOTIDE SEQUENCE</scope>
    <source>
        <strain evidence="14">H33</strain>
    </source>
</reference>
<gene>
    <name evidence="14" type="ORF">KK488_05535</name>
</gene>
<evidence type="ECO:0000256" key="7">
    <source>
        <dbReference type="ARBA" id="ARBA00022519"/>
    </source>
</evidence>
<evidence type="ECO:0000256" key="10">
    <source>
        <dbReference type="ARBA" id="ARBA00022989"/>
    </source>
</evidence>